<dbReference type="GO" id="GO:0000981">
    <property type="term" value="F:DNA-binding transcription factor activity, RNA polymerase II-specific"/>
    <property type="evidence" value="ECO:0007669"/>
    <property type="project" value="TreeGrafter"/>
</dbReference>
<feature type="DNA-binding region" description="HMG box" evidence="6">
    <location>
        <begin position="14"/>
        <end position="82"/>
    </location>
</feature>
<evidence type="ECO:0000313" key="10">
    <source>
        <dbReference type="Proteomes" id="UP000887568"/>
    </source>
</evidence>
<evidence type="ECO:0000256" key="5">
    <source>
        <dbReference type="ARBA" id="ARBA00023242"/>
    </source>
</evidence>
<dbReference type="AlphaFoldDB" id="A0A913Z8G2"/>
<feature type="compositionally biased region" description="Polar residues" evidence="7">
    <location>
        <begin position="492"/>
        <end position="504"/>
    </location>
</feature>
<evidence type="ECO:0000256" key="3">
    <source>
        <dbReference type="ARBA" id="ARBA00023125"/>
    </source>
</evidence>
<dbReference type="Gene3D" id="1.10.30.10">
    <property type="entry name" value="High mobility group box domain"/>
    <property type="match status" value="1"/>
</dbReference>
<feature type="region of interest" description="Disordered" evidence="7">
    <location>
        <begin position="484"/>
        <end position="536"/>
    </location>
</feature>
<feature type="region of interest" description="Disordered" evidence="7">
    <location>
        <begin position="395"/>
        <end position="422"/>
    </location>
</feature>
<evidence type="ECO:0000256" key="6">
    <source>
        <dbReference type="PROSITE-ProRule" id="PRU00267"/>
    </source>
</evidence>
<feature type="region of interest" description="Disordered" evidence="7">
    <location>
        <begin position="87"/>
        <end position="108"/>
    </location>
</feature>
<evidence type="ECO:0000256" key="1">
    <source>
        <dbReference type="ARBA" id="ARBA00022553"/>
    </source>
</evidence>
<dbReference type="EnsemblMetazoa" id="XM_038192026.1">
    <property type="protein sequence ID" value="XP_038047954.1"/>
    <property type="gene ID" value="LOC119722037"/>
</dbReference>
<dbReference type="InterPro" id="IPR009071">
    <property type="entry name" value="HMG_box_dom"/>
</dbReference>
<dbReference type="RefSeq" id="XP_038047954.1">
    <property type="nucleotide sequence ID" value="XM_038192026.1"/>
</dbReference>
<name>A0A913Z8G2_PATMI</name>
<evidence type="ECO:0000259" key="8">
    <source>
        <dbReference type="PROSITE" id="PS50118"/>
    </source>
</evidence>
<keyword evidence="1" id="KW-0597">Phosphoprotein</keyword>
<dbReference type="InterPro" id="IPR052412">
    <property type="entry name" value="CC-Dev_Transcription_Reg"/>
</dbReference>
<proteinExistence type="predicted"/>
<dbReference type="Pfam" id="PF00505">
    <property type="entry name" value="HMG_box"/>
    <property type="match status" value="1"/>
</dbReference>
<dbReference type="OrthoDB" id="2377365at2759"/>
<evidence type="ECO:0000313" key="9">
    <source>
        <dbReference type="EnsemblMetazoa" id="XP_038047954.1"/>
    </source>
</evidence>
<dbReference type="OMA" id="NRSCTKM"/>
<dbReference type="GO" id="GO:0000977">
    <property type="term" value="F:RNA polymerase II transcription regulatory region sequence-specific DNA binding"/>
    <property type="evidence" value="ECO:0007669"/>
    <property type="project" value="TreeGrafter"/>
</dbReference>
<organism evidence="9 10">
    <name type="scientific">Patiria miniata</name>
    <name type="common">Bat star</name>
    <name type="synonym">Asterina miniata</name>
    <dbReference type="NCBI Taxonomy" id="46514"/>
    <lineage>
        <taxon>Eukaryota</taxon>
        <taxon>Metazoa</taxon>
        <taxon>Echinodermata</taxon>
        <taxon>Eleutherozoa</taxon>
        <taxon>Asterozoa</taxon>
        <taxon>Asteroidea</taxon>
        <taxon>Valvatacea</taxon>
        <taxon>Valvatida</taxon>
        <taxon>Asterinidae</taxon>
        <taxon>Patiria</taxon>
    </lineage>
</organism>
<keyword evidence="10" id="KW-1185">Reference proteome</keyword>
<evidence type="ECO:0000256" key="7">
    <source>
        <dbReference type="SAM" id="MobiDB-lite"/>
    </source>
</evidence>
<sequence>MESSTNPEDSDSTLRRPMNAFLLFCKRHRSMVKTGHPWLDNRSCTKMLADMWAVLDWEEKSKYLQLAKDCKLAFMKAHPDYKWCGSNKQNTKGTSPAMRTRKSPSKAVQKTNSVVWSPDCWSQHNDVSPLSGISAGKLADPCDMGGLSLLLLAGEQSMSKPSNVSPAVSQTPLSPKSRLFEFAEMCSDQLDIERNSEKLDTDDEPSPLYKTDYNANCAWINTSNVKHETITNLDTCVEENQKVSNAATDNHSTRRAKDDCQHVHVPTRETTVMKQSSTLMKESQTLMKQSQSLMKQSQTLRTDVKVESYSSPCQTFKFNNGIDEKQGVDVQDLPSCSDADNWMEEQYARRTSSRSCKGRLYREFVMEGMLESLQRPERPFNCKKTWRHPDGCSLSDGDDVGFQPSPDKPKRPSRRKVRKRTVSGCSSLPHTLDFDYGEIDVEARLASLPQYSPDQFKPKGRCHRLKKSTCLYKNATFVKKEGRCPARHKGQSKSTCSSSKQVGVTGSRKRKAPKSSIHHLTLSHKETSSQVSPSISGNLGQSVVSNQTPLTCKPCTAVSSQSVQIQTSHKRESIGGIVNVSGVVTQAFTSPLITDSHHLPRTTSHVMTAASSLHRSVLTVS</sequence>
<dbReference type="SMART" id="SM00398">
    <property type="entry name" value="HMG"/>
    <property type="match status" value="1"/>
</dbReference>
<dbReference type="CDD" id="cd21989">
    <property type="entry name" value="HMG-box_HBP2"/>
    <property type="match status" value="1"/>
</dbReference>
<protein>
    <recommendedName>
        <fullName evidence="8">HMG box domain-containing protein</fullName>
    </recommendedName>
</protein>
<dbReference type="PROSITE" id="PS50118">
    <property type="entry name" value="HMG_BOX_2"/>
    <property type="match status" value="1"/>
</dbReference>
<keyword evidence="3 6" id="KW-0238">DNA-binding</keyword>
<feature type="domain" description="HMG box" evidence="8">
    <location>
        <begin position="14"/>
        <end position="82"/>
    </location>
</feature>
<dbReference type="GO" id="GO:0005634">
    <property type="term" value="C:nucleus"/>
    <property type="evidence" value="ECO:0007669"/>
    <property type="project" value="UniProtKB-UniRule"/>
</dbReference>
<dbReference type="GeneID" id="119722037"/>
<accession>A0A913Z8G2</accession>
<dbReference type="PANTHER" id="PTHR13059">
    <property type="entry name" value="HMG-BOX TRANSCRIPTION FACTOR BBX"/>
    <property type="match status" value="1"/>
</dbReference>
<evidence type="ECO:0000256" key="4">
    <source>
        <dbReference type="ARBA" id="ARBA00023163"/>
    </source>
</evidence>
<dbReference type="InterPro" id="IPR036910">
    <property type="entry name" value="HMG_box_dom_sf"/>
</dbReference>
<feature type="compositionally biased region" description="Basic residues" evidence="7">
    <location>
        <begin position="411"/>
        <end position="421"/>
    </location>
</feature>
<reference evidence="9" key="1">
    <citation type="submission" date="2022-11" db="UniProtKB">
        <authorList>
            <consortium name="EnsemblMetazoa"/>
        </authorList>
    </citation>
    <scope>IDENTIFICATION</scope>
</reference>
<dbReference type="Proteomes" id="UP000887568">
    <property type="component" value="Unplaced"/>
</dbReference>
<dbReference type="SUPFAM" id="SSF47095">
    <property type="entry name" value="HMG-box"/>
    <property type="match status" value="1"/>
</dbReference>
<keyword evidence="5 6" id="KW-0539">Nucleus</keyword>
<dbReference type="PANTHER" id="PTHR13059:SF10">
    <property type="entry name" value="HMG BOX TRANSCRIPTION FACTOR BBX"/>
    <property type="match status" value="1"/>
</dbReference>
<keyword evidence="2" id="KW-0805">Transcription regulation</keyword>
<feature type="compositionally biased region" description="Basic residues" evidence="7">
    <location>
        <begin position="507"/>
        <end position="517"/>
    </location>
</feature>
<keyword evidence="4" id="KW-0804">Transcription</keyword>
<evidence type="ECO:0000256" key="2">
    <source>
        <dbReference type="ARBA" id="ARBA00023015"/>
    </source>
</evidence>
<dbReference type="InterPro" id="IPR049523">
    <property type="entry name" value="BBX_HMG-box"/>
</dbReference>